<dbReference type="Proteomes" id="UP000612282">
    <property type="component" value="Unassembled WGS sequence"/>
</dbReference>
<keyword evidence="1" id="KW-0472">Membrane</keyword>
<reference evidence="2 3" key="1">
    <citation type="submission" date="2021-01" db="EMBL/GenBank/DDBJ databases">
        <title>Whole genome shotgun sequence of Actinoplanes couchii NBRC 106145.</title>
        <authorList>
            <person name="Komaki H."/>
            <person name="Tamura T."/>
        </authorList>
    </citation>
    <scope>NUCLEOTIDE SEQUENCE [LARGE SCALE GENOMIC DNA]</scope>
    <source>
        <strain evidence="2 3">NBRC 106145</strain>
    </source>
</reference>
<dbReference type="RefSeq" id="WP_203795229.1">
    <property type="nucleotide sequence ID" value="NZ_BAAAQE010000012.1"/>
</dbReference>
<evidence type="ECO:0008006" key="4">
    <source>
        <dbReference type="Google" id="ProtNLM"/>
    </source>
</evidence>
<organism evidence="2 3">
    <name type="scientific">Actinoplanes couchii</name>
    <dbReference type="NCBI Taxonomy" id="403638"/>
    <lineage>
        <taxon>Bacteria</taxon>
        <taxon>Bacillati</taxon>
        <taxon>Actinomycetota</taxon>
        <taxon>Actinomycetes</taxon>
        <taxon>Micromonosporales</taxon>
        <taxon>Micromonosporaceae</taxon>
        <taxon>Actinoplanes</taxon>
    </lineage>
</organism>
<gene>
    <name evidence="2" type="ORF">Aco03nite_025230</name>
</gene>
<name>A0ABQ3X6J4_9ACTN</name>
<comment type="caution">
    <text evidence="2">The sequence shown here is derived from an EMBL/GenBank/DDBJ whole genome shotgun (WGS) entry which is preliminary data.</text>
</comment>
<feature type="transmembrane region" description="Helical" evidence="1">
    <location>
        <begin position="7"/>
        <end position="27"/>
    </location>
</feature>
<evidence type="ECO:0000313" key="2">
    <source>
        <dbReference type="EMBL" id="GID54119.1"/>
    </source>
</evidence>
<feature type="transmembrane region" description="Helical" evidence="1">
    <location>
        <begin position="33"/>
        <end position="53"/>
    </location>
</feature>
<accession>A0ABQ3X6J4</accession>
<feature type="transmembrane region" description="Helical" evidence="1">
    <location>
        <begin position="93"/>
        <end position="110"/>
    </location>
</feature>
<keyword evidence="3" id="KW-1185">Reference proteome</keyword>
<keyword evidence="1" id="KW-0812">Transmembrane</keyword>
<protein>
    <recommendedName>
        <fullName evidence="4">Integral membrane protein</fullName>
    </recommendedName>
</protein>
<sequence length="142" mass="15222">MWASIPAVLRVMAGWFLLGIGLLDVAVELDGGLTVTYLVFHLGLCVGGVLLLIRSRPVPSLAALFLVPLPGLAGLVLGYPFPLADWFHTAADLIFWGCAGLLLAIVLAMVERLLPERRTPVDLSRYRGHAEPRASENVGGLP</sequence>
<proteinExistence type="predicted"/>
<keyword evidence="1" id="KW-1133">Transmembrane helix</keyword>
<feature type="transmembrane region" description="Helical" evidence="1">
    <location>
        <begin position="60"/>
        <end position="81"/>
    </location>
</feature>
<evidence type="ECO:0000256" key="1">
    <source>
        <dbReference type="SAM" id="Phobius"/>
    </source>
</evidence>
<evidence type="ECO:0000313" key="3">
    <source>
        <dbReference type="Proteomes" id="UP000612282"/>
    </source>
</evidence>
<dbReference type="EMBL" id="BOMG01000037">
    <property type="protein sequence ID" value="GID54119.1"/>
    <property type="molecule type" value="Genomic_DNA"/>
</dbReference>